<dbReference type="Gene3D" id="1.10.357.10">
    <property type="entry name" value="Tetracycline Repressor, domain 2"/>
    <property type="match status" value="1"/>
</dbReference>
<dbReference type="PANTHER" id="PTHR43479">
    <property type="entry name" value="ACREF/ENVCD OPERON REPRESSOR-RELATED"/>
    <property type="match status" value="1"/>
</dbReference>
<reference evidence="4 5" key="1">
    <citation type="journal article" date="2015" name="Stand. Genomic Sci.">
        <title>Genomic Encyclopedia of Bacterial and Archaeal Type Strains, Phase III: the genomes of soil and plant-associated and newly described type strains.</title>
        <authorList>
            <person name="Whitman W.B."/>
            <person name="Woyke T."/>
            <person name="Klenk H.P."/>
            <person name="Zhou Y."/>
            <person name="Lilburn T.G."/>
            <person name="Beck B.J."/>
            <person name="De Vos P."/>
            <person name="Vandamme P."/>
            <person name="Eisen J.A."/>
            <person name="Garrity G."/>
            <person name="Hugenholtz P."/>
            <person name="Kyrpides N.C."/>
        </authorList>
    </citation>
    <scope>NUCLEOTIDE SEQUENCE [LARGE SCALE GENOMIC DNA]</scope>
    <source>
        <strain evidence="4 5">VKM Ac-2572</strain>
    </source>
</reference>
<dbReference type="GO" id="GO:0003677">
    <property type="term" value="F:DNA binding"/>
    <property type="evidence" value="ECO:0007669"/>
    <property type="project" value="UniProtKB-UniRule"/>
</dbReference>
<dbReference type="InterPro" id="IPR009057">
    <property type="entry name" value="Homeodomain-like_sf"/>
</dbReference>
<organism evidence="4 5">
    <name type="scientific">Kribbella steppae</name>
    <dbReference type="NCBI Taxonomy" id="2512223"/>
    <lineage>
        <taxon>Bacteria</taxon>
        <taxon>Bacillati</taxon>
        <taxon>Actinomycetota</taxon>
        <taxon>Actinomycetes</taxon>
        <taxon>Propionibacteriales</taxon>
        <taxon>Kribbellaceae</taxon>
        <taxon>Kribbella</taxon>
    </lineage>
</organism>
<gene>
    <name evidence="4" type="ORF">EV652_118103</name>
</gene>
<dbReference type="PANTHER" id="PTHR43479:SF7">
    <property type="entry name" value="TETR-FAMILY TRANSCRIPTIONAL REGULATOR"/>
    <property type="match status" value="1"/>
</dbReference>
<keyword evidence="5" id="KW-1185">Reference proteome</keyword>
<dbReference type="InterPro" id="IPR001647">
    <property type="entry name" value="HTH_TetR"/>
</dbReference>
<dbReference type="Proteomes" id="UP000294508">
    <property type="component" value="Unassembled WGS sequence"/>
</dbReference>
<name>A0A4V2RY31_9ACTN</name>
<dbReference type="Pfam" id="PF00440">
    <property type="entry name" value="TetR_N"/>
    <property type="match status" value="1"/>
</dbReference>
<dbReference type="RefSeq" id="WP_132214786.1">
    <property type="nucleotide sequence ID" value="NZ_SLWN01000018.1"/>
</dbReference>
<dbReference type="SUPFAM" id="SSF46689">
    <property type="entry name" value="Homeodomain-like"/>
    <property type="match status" value="1"/>
</dbReference>
<dbReference type="InterPro" id="IPR050624">
    <property type="entry name" value="HTH-type_Tx_Regulator"/>
</dbReference>
<evidence type="ECO:0000259" key="3">
    <source>
        <dbReference type="PROSITE" id="PS50977"/>
    </source>
</evidence>
<evidence type="ECO:0000256" key="2">
    <source>
        <dbReference type="PROSITE-ProRule" id="PRU00335"/>
    </source>
</evidence>
<evidence type="ECO:0000313" key="4">
    <source>
        <dbReference type="EMBL" id="TCO17275.1"/>
    </source>
</evidence>
<proteinExistence type="predicted"/>
<protein>
    <submittedName>
        <fullName evidence="4">TetR family transcriptional regulator</fullName>
    </submittedName>
</protein>
<feature type="DNA-binding region" description="H-T-H motif" evidence="2">
    <location>
        <begin position="34"/>
        <end position="53"/>
    </location>
</feature>
<accession>A0A4V2RY31</accession>
<comment type="caution">
    <text evidence="4">The sequence shown here is derived from an EMBL/GenBank/DDBJ whole genome shotgun (WGS) entry which is preliminary data.</text>
</comment>
<dbReference type="OrthoDB" id="3235020at2"/>
<evidence type="ECO:0000256" key="1">
    <source>
        <dbReference type="ARBA" id="ARBA00023125"/>
    </source>
</evidence>
<dbReference type="EMBL" id="SLWN01000018">
    <property type="protein sequence ID" value="TCO17275.1"/>
    <property type="molecule type" value="Genomic_DNA"/>
</dbReference>
<sequence length="209" mass="23372">MSQSADNLRVRRTRKLLREALIELIDERDFERLTVGEITERAMVSRAAFYRNYRDKYELVEQIFDEAMSAVLGTMAGGGADPPLDRWVVFFEHVGEYHRLYGALLGRRGSPWFATRMRGTLADMVSEHLEIPNAPPSPGRGKADGLVPTVLGAMFVQAITWWLDQGRPVAPQVIATQTAKLAEAVINEANHWTSQPTLAKSTDHGLPRA</sequence>
<dbReference type="PROSITE" id="PS50977">
    <property type="entry name" value="HTH_TETR_2"/>
    <property type="match status" value="1"/>
</dbReference>
<evidence type="ECO:0000313" key="5">
    <source>
        <dbReference type="Proteomes" id="UP000294508"/>
    </source>
</evidence>
<dbReference type="AlphaFoldDB" id="A0A4V2RY31"/>
<feature type="domain" description="HTH tetR-type" evidence="3">
    <location>
        <begin position="11"/>
        <end position="71"/>
    </location>
</feature>
<keyword evidence="1 2" id="KW-0238">DNA-binding</keyword>